<dbReference type="AlphaFoldDB" id="A0A2U2NA05"/>
<dbReference type="Proteomes" id="UP000245876">
    <property type="component" value="Unassembled WGS sequence"/>
</dbReference>
<evidence type="ECO:0000259" key="6">
    <source>
        <dbReference type="Pfam" id="PF13508"/>
    </source>
</evidence>
<evidence type="ECO:0000313" key="8">
    <source>
        <dbReference type="Proteomes" id="UP000245876"/>
    </source>
</evidence>
<evidence type="ECO:0000256" key="2">
    <source>
        <dbReference type="ARBA" id="ARBA00022649"/>
    </source>
</evidence>
<keyword evidence="2" id="KW-1277">Toxin-antitoxin system</keyword>
<dbReference type="SUPFAM" id="SSF55729">
    <property type="entry name" value="Acyl-CoA N-acyltransferases (Nat)"/>
    <property type="match status" value="1"/>
</dbReference>
<evidence type="ECO:0000256" key="3">
    <source>
        <dbReference type="ARBA" id="ARBA00022679"/>
    </source>
</evidence>
<keyword evidence="4" id="KW-0012">Acyltransferase</keyword>
<dbReference type="RefSeq" id="WP_109057008.1">
    <property type="nucleotide sequence ID" value="NZ_QFFM01000011.1"/>
</dbReference>
<dbReference type="Pfam" id="PF13508">
    <property type="entry name" value="Acetyltransf_7"/>
    <property type="match status" value="1"/>
</dbReference>
<comment type="caution">
    <text evidence="7">The sequence shown here is derived from an EMBL/GenBank/DDBJ whole genome shotgun (WGS) entry which is preliminary data.</text>
</comment>
<dbReference type="InterPro" id="IPR016181">
    <property type="entry name" value="Acyl_CoA_acyltransferase"/>
</dbReference>
<dbReference type="InterPro" id="IPR000182">
    <property type="entry name" value="GNAT_dom"/>
</dbReference>
<protein>
    <submittedName>
        <fullName evidence="7">N-acetyltransferase</fullName>
    </submittedName>
</protein>
<dbReference type="EMBL" id="QFFM01000011">
    <property type="protein sequence ID" value="PWG65932.1"/>
    <property type="molecule type" value="Genomic_DNA"/>
</dbReference>
<evidence type="ECO:0000256" key="5">
    <source>
        <dbReference type="ARBA" id="ARBA00049880"/>
    </source>
</evidence>
<organism evidence="7 8">
    <name type="scientific">Bifidobacterium callitrichidarum</name>
    <dbReference type="NCBI Taxonomy" id="2052941"/>
    <lineage>
        <taxon>Bacteria</taxon>
        <taxon>Bacillati</taxon>
        <taxon>Actinomycetota</taxon>
        <taxon>Actinomycetes</taxon>
        <taxon>Bifidobacteriales</taxon>
        <taxon>Bifidobacteriaceae</taxon>
        <taxon>Bifidobacterium</taxon>
    </lineage>
</organism>
<keyword evidence="8" id="KW-1185">Reference proteome</keyword>
<sequence length="165" mass="18200">MDMTRFSPPRRLTATDDISGFDCGLPLVNDWLAHHLHTADRQGTAVAYATFANDDTLAGFYTLSAYSMERTEASGWLKRNSPNPIPVILLGMLGVDMRFQTKHVGSQLLRDATLRALNAAGIIGARALVVQPATDSAAQFYEHYGFRHIDSSAMMFAPLNAIERR</sequence>
<keyword evidence="3 7" id="KW-0808">Transferase</keyword>
<comment type="catalytic activity">
    <reaction evidence="5">
        <text>glycyl-tRNA(Gly) + acetyl-CoA = N-acetylglycyl-tRNA(Gly) + CoA + H(+)</text>
        <dbReference type="Rhea" id="RHEA:81867"/>
        <dbReference type="Rhea" id="RHEA-COMP:9683"/>
        <dbReference type="Rhea" id="RHEA-COMP:19766"/>
        <dbReference type="ChEBI" id="CHEBI:15378"/>
        <dbReference type="ChEBI" id="CHEBI:57287"/>
        <dbReference type="ChEBI" id="CHEBI:57288"/>
        <dbReference type="ChEBI" id="CHEBI:78522"/>
        <dbReference type="ChEBI" id="CHEBI:232036"/>
    </reaction>
</comment>
<dbReference type="GO" id="GO:0016747">
    <property type="term" value="F:acyltransferase activity, transferring groups other than amino-acyl groups"/>
    <property type="evidence" value="ECO:0007669"/>
    <property type="project" value="InterPro"/>
</dbReference>
<dbReference type="OrthoDB" id="9799147at2"/>
<gene>
    <name evidence="7" type="ORF">DF196_06220</name>
</gene>
<accession>A0A2U2NA05</accession>
<dbReference type="PANTHER" id="PTHR36449:SF1">
    <property type="entry name" value="ACETYLTRANSFERASE"/>
    <property type="match status" value="1"/>
</dbReference>
<proteinExistence type="predicted"/>
<dbReference type="PANTHER" id="PTHR36449">
    <property type="entry name" value="ACETYLTRANSFERASE-RELATED"/>
    <property type="match status" value="1"/>
</dbReference>
<name>A0A2U2NA05_9BIFI</name>
<reference evidence="7 8" key="1">
    <citation type="journal article" date="2018" name="Int. J. Syst. Evol. Microbiol.">
        <title>Bifidobacterium callitrichidarum sp. nov. from the faeces of the emperor tamarin (Saguinus imperator).</title>
        <authorList>
            <person name="Modesto M."/>
            <person name="Michelini S."/>
            <person name="Sansosti M.C."/>
            <person name="De Filippo C."/>
            <person name="Cavalieri D."/>
            <person name="Qvirist L."/>
            <person name="Andlid T."/>
            <person name="Spiezio C."/>
            <person name="Sandri C."/>
            <person name="Pascarelli S."/>
            <person name="Sgorbati B."/>
            <person name="Mattarelli P."/>
        </authorList>
    </citation>
    <scope>NUCLEOTIDE SEQUENCE [LARGE SCALE GENOMIC DNA]</scope>
    <source>
        <strain evidence="7 8">TRI 5</strain>
    </source>
</reference>
<feature type="domain" description="N-acetyltransferase" evidence="6">
    <location>
        <begin position="55"/>
        <end position="147"/>
    </location>
</feature>
<dbReference type="Gene3D" id="3.40.630.30">
    <property type="match status" value="1"/>
</dbReference>
<evidence type="ECO:0000256" key="1">
    <source>
        <dbReference type="ARBA" id="ARBA00022491"/>
    </source>
</evidence>
<evidence type="ECO:0000313" key="7">
    <source>
        <dbReference type="EMBL" id="PWG65932.1"/>
    </source>
</evidence>
<evidence type="ECO:0000256" key="4">
    <source>
        <dbReference type="ARBA" id="ARBA00023315"/>
    </source>
</evidence>
<keyword evidence="1" id="KW-0678">Repressor</keyword>